<dbReference type="Gene3D" id="3.60.15.10">
    <property type="entry name" value="Ribonuclease Z/Hydroxyacylglutathione hydrolase-like"/>
    <property type="match status" value="1"/>
</dbReference>
<dbReference type="PATRIC" id="fig|1003195.11.peg.809"/>
<proteinExistence type="predicted"/>
<dbReference type="AlphaFoldDB" id="F8JNE6"/>
<evidence type="ECO:0000313" key="2">
    <source>
        <dbReference type="EMBL" id="AEW99090.1"/>
    </source>
</evidence>
<dbReference type="RefSeq" id="WP_014151291.1">
    <property type="nucleotide sequence ID" value="NC_016113.1"/>
</dbReference>
<dbReference type="KEGG" id="scy:SCATT_p08970"/>
<dbReference type="Proteomes" id="UP000007842">
    <property type="component" value="Plasmid pSCATT"/>
</dbReference>
<dbReference type="InterPro" id="IPR050114">
    <property type="entry name" value="UPF0173_UPF0282_UlaG_hydrolase"/>
</dbReference>
<dbReference type="CDD" id="cd06262">
    <property type="entry name" value="metallo-hydrolase-like_MBL-fold"/>
    <property type="match status" value="1"/>
</dbReference>
<accession>G8XDE4</accession>
<gene>
    <name evidence="2" type="ordered locus">SCATT_p08970</name>
</gene>
<evidence type="ECO:0000313" key="3">
    <source>
        <dbReference type="Proteomes" id="UP000007842"/>
    </source>
</evidence>
<sequence>MGSHRLLRARAGTAGAGPSRRGLIGTSLAGISGLAAGFGSLGARPAAAARPGPVGGTTRLRWFGTNAWEIGFGGRTVLVDPWLTRFTAQRPDGRVDPDTPLTVDHSAVDRHLRAADLILLTHGHYDHIGDLPYVMRKFPSAPVVATETHAHLLTAMGAPTDRVIWARGGEYLDFGDFAVRVLPSLHSMGPDHRYFAPGTLTAPPRRARTVGDLLEGGTLAYHITSDSGASVVNIGTANVIERELTGLRPHVAIVAVPPCGATHRYLERVLTALGHPPHVIPTHHDQLDTPLFRPASVDPGQMRSFRDQVRALGPGCAVTEPQYCDAFTL</sequence>
<dbReference type="PANTHER" id="PTHR43546">
    <property type="entry name" value="UPF0173 METAL-DEPENDENT HYDROLASE MJ1163-RELATED"/>
    <property type="match status" value="1"/>
</dbReference>
<geneLocation type="plasmid" evidence="2 3">
    <name>pSCATT</name>
</geneLocation>
<dbReference type="HOGENOM" id="CLU_070266_1_0_11"/>
<evidence type="ECO:0000259" key="1">
    <source>
        <dbReference type="SMART" id="SM00849"/>
    </source>
</evidence>
<reference evidence="3" key="1">
    <citation type="submission" date="2011-12" db="EMBL/GenBank/DDBJ databases">
        <title>Complete genome sequence of Streptomyces cattleya strain DSM 46488.</title>
        <authorList>
            <person name="Ou H.-Y."/>
            <person name="Li P."/>
            <person name="Zhao C."/>
            <person name="O'Hagan D."/>
            <person name="Deng Z."/>
        </authorList>
    </citation>
    <scope>NUCLEOTIDE SEQUENCE [LARGE SCALE GENOMIC DNA]</scope>
    <source>
        <strain evidence="3">ATCC 35852 / DSM 46488 / JCM 4925 / NBRC 14057 / NRRL 8057</strain>
        <plasmid evidence="3">Plasmid pSCATT</plasmid>
    </source>
</reference>
<dbReference type="InterPro" id="IPR006311">
    <property type="entry name" value="TAT_signal"/>
</dbReference>
<dbReference type="SUPFAM" id="SSF56281">
    <property type="entry name" value="Metallo-hydrolase/oxidoreductase"/>
    <property type="match status" value="1"/>
</dbReference>
<accession>F8JNE6</accession>
<organism evidence="2 3">
    <name type="scientific">Streptantibioticus cattleyicolor (strain ATCC 35852 / DSM 46488 / JCM 4925 / NBRC 14057 / NRRL 8057)</name>
    <name type="common">Streptomyces cattleya</name>
    <dbReference type="NCBI Taxonomy" id="1003195"/>
    <lineage>
        <taxon>Bacteria</taxon>
        <taxon>Bacillati</taxon>
        <taxon>Actinomycetota</taxon>
        <taxon>Actinomycetes</taxon>
        <taxon>Kitasatosporales</taxon>
        <taxon>Streptomycetaceae</taxon>
        <taxon>Streptantibioticus</taxon>
    </lineage>
</organism>
<dbReference type="PANTHER" id="PTHR43546:SF3">
    <property type="entry name" value="UPF0173 METAL-DEPENDENT HYDROLASE MJ1163"/>
    <property type="match status" value="1"/>
</dbReference>
<dbReference type="OrthoDB" id="9789133at2"/>
<dbReference type="KEGG" id="sct:SCAT_p0838"/>
<dbReference type="Pfam" id="PF00753">
    <property type="entry name" value="Lactamase_B"/>
    <property type="match status" value="1"/>
</dbReference>
<keyword evidence="3" id="KW-1185">Reference proteome</keyword>
<dbReference type="PROSITE" id="PS51318">
    <property type="entry name" value="TAT"/>
    <property type="match status" value="1"/>
</dbReference>
<dbReference type="SMR" id="F8JNE6"/>
<dbReference type="InterPro" id="IPR036866">
    <property type="entry name" value="RibonucZ/Hydroxyglut_hydro"/>
</dbReference>
<feature type="domain" description="Metallo-beta-lactamase" evidence="1">
    <location>
        <begin position="64"/>
        <end position="283"/>
    </location>
</feature>
<name>F8JNE6_STREN</name>
<dbReference type="SMART" id="SM00849">
    <property type="entry name" value="Lactamase_B"/>
    <property type="match status" value="1"/>
</dbReference>
<dbReference type="InterPro" id="IPR001279">
    <property type="entry name" value="Metallo-B-lactamas"/>
</dbReference>
<protein>
    <submittedName>
        <fullName evidence="2">Putative beta-lactamase</fullName>
    </submittedName>
</protein>
<dbReference type="EMBL" id="CP003229">
    <property type="protein sequence ID" value="AEW99090.1"/>
    <property type="molecule type" value="Genomic_DNA"/>
</dbReference>
<keyword evidence="2" id="KW-0614">Plasmid</keyword>